<keyword evidence="1" id="KW-0863">Zinc-finger</keyword>
<proteinExistence type="predicted"/>
<dbReference type="InterPro" id="IPR013087">
    <property type="entry name" value="Znf_C2H2_type"/>
</dbReference>
<name>A0A8S3U0T0_MYTED</name>
<gene>
    <name evidence="4" type="ORF">MEDL_48824</name>
</gene>
<accession>A0A8S3U0T0</accession>
<feature type="domain" description="C2H2-type" evidence="3">
    <location>
        <begin position="684"/>
        <end position="712"/>
    </location>
</feature>
<keyword evidence="1" id="KW-0479">Metal-binding</keyword>
<keyword evidence="1" id="KW-0862">Zinc</keyword>
<feature type="region of interest" description="Disordered" evidence="2">
    <location>
        <begin position="1203"/>
        <end position="1229"/>
    </location>
</feature>
<dbReference type="Proteomes" id="UP000683360">
    <property type="component" value="Unassembled WGS sequence"/>
</dbReference>
<dbReference type="PROSITE" id="PS50157">
    <property type="entry name" value="ZINC_FINGER_C2H2_2"/>
    <property type="match status" value="1"/>
</dbReference>
<protein>
    <recommendedName>
        <fullName evidence="3">C2H2-type domain-containing protein</fullName>
    </recommendedName>
</protein>
<dbReference type="OrthoDB" id="5971732at2759"/>
<evidence type="ECO:0000313" key="4">
    <source>
        <dbReference type="EMBL" id="CAG2236297.1"/>
    </source>
</evidence>
<dbReference type="GO" id="GO:0008270">
    <property type="term" value="F:zinc ion binding"/>
    <property type="evidence" value="ECO:0007669"/>
    <property type="project" value="UniProtKB-KW"/>
</dbReference>
<organism evidence="4 5">
    <name type="scientific">Mytilus edulis</name>
    <name type="common">Blue mussel</name>
    <dbReference type="NCBI Taxonomy" id="6550"/>
    <lineage>
        <taxon>Eukaryota</taxon>
        <taxon>Metazoa</taxon>
        <taxon>Spiralia</taxon>
        <taxon>Lophotrochozoa</taxon>
        <taxon>Mollusca</taxon>
        <taxon>Bivalvia</taxon>
        <taxon>Autobranchia</taxon>
        <taxon>Pteriomorphia</taxon>
        <taxon>Mytilida</taxon>
        <taxon>Mytiloidea</taxon>
        <taxon>Mytilidae</taxon>
        <taxon>Mytilinae</taxon>
        <taxon>Mytilus</taxon>
    </lineage>
</organism>
<reference evidence="4" key="1">
    <citation type="submission" date="2021-03" db="EMBL/GenBank/DDBJ databases">
        <authorList>
            <person name="Bekaert M."/>
        </authorList>
    </citation>
    <scope>NUCLEOTIDE SEQUENCE</scope>
</reference>
<keyword evidence="5" id="KW-1185">Reference proteome</keyword>
<dbReference type="InterPro" id="IPR035714">
    <property type="entry name" value="RAG1_imp-bd"/>
</dbReference>
<dbReference type="PROSITE" id="PS00028">
    <property type="entry name" value="ZINC_FINGER_C2H2_1"/>
    <property type="match status" value="1"/>
</dbReference>
<dbReference type="EMBL" id="CAJPWZ010002348">
    <property type="protein sequence ID" value="CAG2236297.1"/>
    <property type="molecule type" value="Genomic_DNA"/>
</dbReference>
<comment type="caution">
    <text evidence="4">The sequence shown here is derived from an EMBL/GenBank/DDBJ whole genome shotgun (WGS) entry which is preliminary data.</text>
</comment>
<evidence type="ECO:0000313" key="5">
    <source>
        <dbReference type="Proteomes" id="UP000683360"/>
    </source>
</evidence>
<evidence type="ECO:0000256" key="2">
    <source>
        <dbReference type="SAM" id="MobiDB-lite"/>
    </source>
</evidence>
<evidence type="ECO:0000256" key="1">
    <source>
        <dbReference type="PROSITE-ProRule" id="PRU00042"/>
    </source>
</evidence>
<dbReference type="Pfam" id="PF12560">
    <property type="entry name" value="RAG1_imp_bd"/>
    <property type="match status" value="1"/>
</dbReference>
<sequence>MNSQESIPSVFEGTIDLQIHSNNDEGGRPVAEDQDMPPDIDDEYLTEVSSLNPDSRFSNIHTHKKKLLYMCRICGSHDLQHGTKDKGAFRKEIFELFKINVDLDDTNIHPKSLCRNHEILLLRYVQSKNDRKDFYTSVEPVVFSPHDDSDTCPVCNPISRRKRKYKGTPKASLRKYTHADTTDTVVLPVAEKQHEPTEQDDVNLNSVSESQKKFDGGMSAFDILKLYSKLNSTEKDSFMKLYIKKLSEEEQAKITYLIAKKQKDILQTDSEEISRQYASRETLLNLDPNIWLNERNRTIVSFVAGIAGEDFVQVKSLDTQLALMYCRVIEYMYSLRYKKLVTPFAFLVSLDIYTQTSSRVAIDSLGKSCPSGTYTTLKKWLSSTEETAPRCPSGTVITAFDNEQVIGYKRNIGTGSKSVSSVITTIVNASMHSDNQRAIQHDESLKPKNWFSVKHFDEKLKHIEMSNAINEEAVKVREEKEFFINEVQNIRDSKLPEYEQLEKTHYEQLYFFLSKAIKDVVAEQELNQNDITDFIDKEIDKKTREKEILVCSICGQENARRKLICDNCKQKEGIKQARAKKQLIDEVKRHPGSQEIVLGKEKRDTNEHIRFEHVKTNHKEKINLVMGKPVFVNPNSNDSVALVLRQIGIDSGIMKYNGKDRHWTFVCCDGRPHSLYHKILDECIICCYCQRSFMSRKLYKEHHRLNHANLIPSFAKEFDWLYMRIGLGHYEMNVIKSFFELNWTPYLESMCELLNFTTDNAKTFAKTCKDHHVAWQLLLVFHTTAMKEMVLPFVRKMILSKESPTPETYLTFYKDFLSNNPRWENLHLQVFRFSQAIINLRMGVRRNNSDLVHSAKFHLKELFYDDVRNIWDSNISFTVSGHPSKGQDMDFLLEEKNRAVKQFIPSGSIPSDDTWYSVCCNLDYIESLQAKFSSWLGPRKSNEHSSKQLCIENAVNGFRQSLRTYLDLAKDDFVSMSGEKLHSDLNMFLETSTCKRMNWINTTVLEQEPSPTLISVSQFILQKKNKLVTLLEFQSQRFVEKSRICEKKGYLTEEEEKQAKVSNERRIKSEAMKQITKQLTRLRELELEPVSFMFLVKDEMTRVRRSRPRYIGKGVLYHKFKNVQSLLTKEELARAKTLENYYPSRNDVRQDVPMITPSKLHFGPGHSKQLAETQKKALEGTTTSLDTSETFTISVDSPLQNIRNRTKKQNAQKAPKETSRRKKANGKLKTALIQKESSSEEIQFSNKELQTTIQINDGSTDTDEIEGVVPFDKNREQTEDESANLTPYELFRHENIKDNEQFLQNLNFVNTLKKTQKPRKTNVSRKKTTVKINTTFAVLQPGLDLHEDNDENEEKRNTEIDVPCVNPATSIADVLDQNVWIAVAFEDTWYPGLVDSIEPDGLLVNFMHPCLLEKNKFQWPKKVDTMKVEKKFVLFVCLPPTRFQRGEKFYFEGYELILKLYLDFKKTYF</sequence>
<evidence type="ECO:0000259" key="3">
    <source>
        <dbReference type="PROSITE" id="PS50157"/>
    </source>
</evidence>